<dbReference type="PROSITE" id="PS50096">
    <property type="entry name" value="IQ"/>
    <property type="match status" value="1"/>
</dbReference>
<organism evidence="2">
    <name type="scientific">Guillardia theta</name>
    <name type="common">Cryptophyte</name>
    <name type="synonym">Cryptomonas phi</name>
    <dbReference type="NCBI Taxonomy" id="55529"/>
    <lineage>
        <taxon>Eukaryota</taxon>
        <taxon>Cryptophyceae</taxon>
        <taxon>Pyrenomonadales</taxon>
        <taxon>Geminigeraceae</taxon>
        <taxon>Guillardia</taxon>
    </lineage>
</organism>
<evidence type="ECO:0008006" key="3">
    <source>
        <dbReference type="Google" id="ProtNLM"/>
    </source>
</evidence>
<dbReference type="EMBL" id="HBKN01028648">
    <property type="protein sequence ID" value="CAE2312469.1"/>
    <property type="molecule type" value="Transcribed_RNA"/>
</dbReference>
<gene>
    <name evidence="2" type="ORF">GTHE00462_LOCUS22205</name>
</gene>
<feature type="compositionally biased region" description="Basic and acidic residues" evidence="1">
    <location>
        <begin position="1089"/>
        <end position="1100"/>
    </location>
</feature>
<feature type="compositionally biased region" description="Low complexity" evidence="1">
    <location>
        <begin position="937"/>
        <end position="946"/>
    </location>
</feature>
<name>A0A7S4NX00_GUITH</name>
<feature type="region of interest" description="Disordered" evidence="1">
    <location>
        <begin position="1030"/>
        <end position="1108"/>
    </location>
</feature>
<dbReference type="AlphaFoldDB" id="A0A7S4NX00"/>
<feature type="compositionally biased region" description="Basic and acidic residues" evidence="1">
    <location>
        <begin position="1062"/>
        <end position="1080"/>
    </location>
</feature>
<accession>A0A7S4NX00</accession>
<protein>
    <recommendedName>
        <fullName evidence="3">Sfi1 spindle body domain-containing protein</fullName>
    </recommendedName>
</protein>
<dbReference type="InterPro" id="IPR016024">
    <property type="entry name" value="ARM-type_fold"/>
</dbReference>
<evidence type="ECO:0000313" key="2">
    <source>
        <dbReference type="EMBL" id="CAE2312469.1"/>
    </source>
</evidence>
<reference evidence="2" key="1">
    <citation type="submission" date="2021-01" db="EMBL/GenBank/DDBJ databases">
        <authorList>
            <person name="Corre E."/>
            <person name="Pelletier E."/>
            <person name="Niang G."/>
            <person name="Scheremetjew M."/>
            <person name="Finn R."/>
            <person name="Kale V."/>
            <person name="Holt S."/>
            <person name="Cochrane G."/>
            <person name="Meng A."/>
            <person name="Brown T."/>
            <person name="Cohen L."/>
        </authorList>
    </citation>
    <scope>NUCLEOTIDE SEQUENCE</scope>
    <source>
        <strain evidence="2">CCMP 2712</strain>
    </source>
</reference>
<dbReference type="SUPFAM" id="SSF48371">
    <property type="entry name" value="ARM repeat"/>
    <property type="match status" value="1"/>
</dbReference>
<sequence length="1136" mass="133384">MEQSHDWFKDVQTLAEVLKNSATVVDDQVEAAKALAGMAKSDNLNDQMSQQKAIVLSGAAHSLLKLVRNSKHEQLQWWVSLAMTQFVYANELVVEKLVDFQYFSGREERMRAAFPNMAEDEIGEEELAQVEQALRTSTCLMETIAGMLSNFPHYTTDRVKFGFLHAATNIANAHWRSHELFFRHGIVNKVRPILLIGNTPALVSAAVSFLAALSYNKSSCMPLIRARVVPSIANIARTERQDLNSMNADVARRNIQGTAASKIQALGRGFLTRGEFAKELHARKMRRLMGFFTNLVVYKCFLLWKFFRAQSLEFKAKLRRATASLFQRSLYLGFRSMKMNVELKAQRKNALQIAMQFAKQSSSASHLCFSVWYDYMLTDGPWWSPDAKLEEEVKKRCSRFLSLMSGQWTHVCFSEWKEILVKKHRAMKRWMNAMLFFGWDLWVEYMCTEGSWWEPDAAVKRLLEEKCSNFLAAMSGNYMQACFQQWRELVGKNKRARARFFNSSLSKAMDAWVDETFYETAMLMERVQERCGKVLALITGEFFSACFLSWMQHTSKMKRSRRFLEKVVRGPMVKGWENWVEVMCVEGPWWQPDDEIMTKLRDKCSNILALLGGDLLRSVVWNWSALARKNKRAMIRWKRQSEYEAWRKWREYCKVELEMKTITRAIQRKREISHKWEALVDWEYIIRSIRYNRSLVADALMIWLNVRKVHAFRAFDELVLIRKYFRAVIAKFRERFRMRPAQRCVLALHDYVERMAHMRFIVNRIKNRNALTCLLLWSDLVQDTKIALREQMCASSALLLRWLKRPMYQCFELWRDKWQELRRNRRILERMAYRMKNACVVASFNDWNRFVDIMVEERFEELKLAVSEALQRGQMTKFVESVVKQRRLFHRSNVRWNEFVRTYLEDVMREVVEEEENQVEQIYMRLKRRRRRQEKFASPAPASSSPHGLPERGRGQEMASSSMEDAAQKAPIARSKRNRSNSLRQGGQQIIPPYLLKLRSNPLSVDMSNDGYWNKSDIITREREIKDNLRSSKNPELVEKRAASTMPFISSNRRPVLDQEGEDTKEKTKEEEGGRKDDVSNKLPQVPKLRFDGEGRGRKEEEEEEEGEWPWIVGKPSVFPSLHNSSLPSLRNTFIF</sequence>
<proteinExistence type="predicted"/>
<evidence type="ECO:0000256" key="1">
    <source>
        <dbReference type="SAM" id="MobiDB-lite"/>
    </source>
</evidence>
<feature type="region of interest" description="Disordered" evidence="1">
    <location>
        <begin position="933"/>
        <end position="986"/>
    </location>
</feature>
<dbReference type="InterPro" id="IPR011989">
    <property type="entry name" value="ARM-like"/>
</dbReference>
<dbReference type="Gene3D" id="1.25.10.10">
    <property type="entry name" value="Leucine-rich Repeat Variant"/>
    <property type="match status" value="1"/>
</dbReference>